<gene>
    <name evidence="2" type="ORF">GCM10010253_64880</name>
</gene>
<proteinExistence type="predicted"/>
<feature type="region of interest" description="Disordered" evidence="1">
    <location>
        <begin position="1"/>
        <end position="72"/>
    </location>
</feature>
<organism evidence="2 3">
    <name type="scientific">Streptomyces badius</name>
    <dbReference type="NCBI Taxonomy" id="1941"/>
    <lineage>
        <taxon>Bacteria</taxon>
        <taxon>Bacillati</taxon>
        <taxon>Actinomycetota</taxon>
        <taxon>Actinomycetes</taxon>
        <taxon>Kitasatosporales</taxon>
        <taxon>Streptomycetaceae</taxon>
        <taxon>Streptomyces</taxon>
    </lineage>
</organism>
<evidence type="ECO:0000313" key="2">
    <source>
        <dbReference type="EMBL" id="GGS81194.1"/>
    </source>
</evidence>
<feature type="compositionally biased region" description="Low complexity" evidence="1">
    <location>
        <begin position="1"/>
        <end position="19"/>
    </location>
</feature>
<comment type="caution">
    <text evidence="2">The sequence shown here is derived from an EMBL/GenBank/DDBJ whole genome shotgun (WGS) entry which is preliminary data.</text>
</comment>
<keyword evidence="3" id="KW-1185">Reference proteome</keyword>
<sequence>MEAFGLAAGPGPVGPDLLVGGAGRGGPPASDEAESVQARPARAPDGLGPDAVGAEAAPGSARQMVAVSITKR</sequence>
<accession>A0ABQ2TQV8</accession>
<protein>
    <submittedName>
        <fullName evidence="2">Uncharacterized protein</fullName>
    </submittedName>
</protein>
<reference evidence="3" key="1">
    <citation type="journal article" date="2019" name="Int. J. Syst. Evol. Microbiol.">
        <title>The Global Catalogue of Microorganisms (GCM) 10K type strain sequencing project: providing services to taxonomists for standard genome sequencing and annotation.</title>
        <authorList>
            <consortium name="The Broad Institute Genomics Platform"/>
            <consortium name="The Broad Institute Genome Sequencing Center for Infectious Disease"/>
            <person name="Wu L."/>
            <person name="Ma J."/>
        </authorList>
    </citation>
    <scope>NUCLEOTIDE SEQUENCE [LARGE SCALE GENOMIC DNA]</scope>
    <source>
        <strain evidence="3">JCM 4350</strain>
    </source>
</reference>
<dbReference type="EMBL" id="BMSZ01000028">
    <property type="protein sequence ID" value="GGS81194.1"/>
    <property type="molecule type" value="Genomic_DNA"/>
</dbReference>
<evidence type="ECO:0000313" key="3">
    <source>
        <dbReference type="Proteomes" id="UP000659767"/>
    </source>
</evidence>
<evidence type="ECO:0000256" key="1">
    <source>
        <dbReference type="SAM" id="MobiDB-lite"/>
    </source>
</evidence>
<dbReference type="Proteomes" id="UP000659767">
    <property type="component" value="Unassembled WGS sequence"/>
</dbReference>
<name>A0ABQ2TQV8_STRBA</name>